<sequence>MQITVLTATYNRAHLLGDLYDSLCRQTSKDFIWIIIDDGSSDGTKQLCGKWLHGNNGFKIEYCYIENGGKNRAINLGVTRVETPYTMIVDSDDYLVDDAIEKMNKAVASVSSMNAVAGVSGMRGESVINSLNQLQQNYIDASNLERKELGINRDCCEVYKTEILRSHPFVPWEDEKFVPEEIVWNQIALEGYKLRWFNFITCIVRYQEGGLTKGAWSLLKNNPMGYAMMFNHRLLYEKSFQNMCYNTIQMISCTILGHHMKYLLKSNNKFLTILLFPIGCVVAVRRYMQLSRK</sequence>
<gene>
    <name evidence="3" type="ORF">PQG98_01200</name>
</gene>
<evidence type="ECO:0000259" key="2">
    <source>
        <dbReference type="Pfam" id="PF00535"/>
    </source>
</evidence>
<dbReference type="PANTHER" id="PTHR22916">
    <property type="entry name" value="GLYCOSYLTRANSFERASE"/>
    <property type="match status" value="1"/>
</dbReference>
<evidence type="ECO:0000313" key="3">
    <source>
        <dbReference type="EMBL" id="MDC7134964.1"/>
    </source>
</evidence>
<feature type="transmembrane region" description="Helical" evidence="1">
    <location>
        <begin position="270"/>
        <end position="288"/>
    </location>
</feature>
<dbReference type="CDD" id="cd00761">
    <property type="entry name" value="Glyco_tranf_GTA_type"/>
    <property type="match status" value="1"/>
</dbReference>
<organism evidence="3 4">
    <name type="scientific">Bacteroides zhangwenhongii</name>
    <dbReference type="NCBI Taxonomy" id="2650157"/>
    <lineage>
        <taxon>Bacteria</taxon>
        <taxon>Pseudomonadati</taxon>
        <taxon>Bacteroidota</taxon>
        <taxon>Bacteroidia</taxon>
        <taxon>Bacteroidales</taxon>
        <taxon>Bacteroidaceae</taxon>
        <taxon>Bacteroides</taxon>
    </lineage>
</organism>
<protein>
    <submittedName>
        <fullName evidence="3">Glycosyltransferase family 2 protein</fullName>
    </submittedName>
</protein>
<dbReference type="Pfam" id="PF00535">
    <property type="entry name" value="Glycos_transf_2"/>
    <property type="match status" value="1"/>
</dbReference>
<dbReference type="SUPFAM" id="SSF53448">
    <property type="entry name" value="Nucleotide-diphospho-sugar transferases"/>
    <property type="match status" value="1"/>
</dbReference>
<evidence type="ECO:0000313" key="4">
    <source>
        <dbReference type="Proteomes" id="UP001215398"/>
    </source>
</evidence>
<name>A0ABT5H3A7_9BACE</name>
<dbReference type="RefSeq" id="WP_272719455.1">
    <property type="nucleotide sequence ID" value="NZ_JAQPYS010000007.1"/>
</dbReference>
<keyword evidence="1" id="KW-0472">Membrane</keyword>
<dbReference type="Gene3D" id="3.90.550.10">
    <property type="entry name" value="Spore Coat Polysaccharide Biosynthesis Protein SpsA, Chain A"/>
    <property type="match status" value="1"/>
</dbReference>
<keyword evidence="4" id="KW-1185">Reference proteome</keyword>
<proteinExistence type="predicted"/>
<comment type="caution">
    <text evidence="3">The sequence shown here is derived from an EMBL/GenBank/DDBJ whole genome shotgun (WGS) entry which is preliminary data.</text>
</comment>
<accession>A0ABT5H3A7</accession>
<reference evidence="3 4" key="1">
    <citation type="submission" date="2023-01" db="EMBL/GenBank/DDBJ databases">
        <title>Exploring GABA producing Bacteroides strains toward improving mental health.</title>
        <authorList>
            <person name="Yousuf B."/>
            <person name="Bouhlel N.E."/>
            <person name="Mottawea W."/>
            <person name="Hammami R."/>
        </authorList>
    </citation>
    <scope>NUCLEOTIDE SEQUENCE [LARGE SCALE GENOMIC DNA]</scope>
    <source>
        <strain evidence="3 4">UO.H1054</strain>
    </source>
</reference>
<keyword evidence="1" id="KW-0812">Transmembrane</keyword>
<dbReference type="InterPro" id="IPR029044">
    <property type="entry name" value="Nucleotide-diphossugar_trans"/>
</dbReference>
<keyword evidence="1" id="KW-1133">Transmembrane helix</keyword>
<evidence type="ECO:0000256" key="1">
    <source>
        <dbReference type="SAM" id="Phobius"/>
    </source>
</evidence>
<dbReference type="InterPro" id="IPR001173">
    <property type="entry name" value="Glyco_trans_2-like"/>
</dbReference>
<feature type="domain" description="Glycosyltransferase 2-like" evidence="2">
    <location>
        <begin position="4"/>
        <end position="164"/>
    </location>
</feature>
<dbReference type="EMBL" id="JAQPYS010000007">
    <property type="protein sequence ID" value="MDC7134964.1"/>
    <property type="molecule type" value="Genomic_DNA"/>
</dbReference>
<dbReference type="Proteomes" id="UP001215398">
    <property type="component" value="Unassembled WGS sequence"/>
</dbReference>